<organism evidence="2">
    <name type="scientific">hydrothermal vent metagenome</name>
    <dbReference type="NCBI Taxonomy" id="652676"/>
    <lineage>
        <taxon>unclassified sequences</taxon>
        <taxon>metagenomes</taxon>
        <taxon>ecological metagenomes</taxon>
    </lineage>
</organism>
<name>A0A3B0ZTB9_9ZZZZ</name>
<dbReference type="EMBL" id="UOFS01000019">
    <property type="protein sequence ID" value="VAW94951.1"/>
    <property type="molecule type" value="Genomic_DNA"/>
</dbReference>
<protein>
    <submittedName>
        <fullName evidence="2">Uncharacterized protein</fullName>
    </submittedName>
</protein>
<feature type="transmembrane region" description="Helical" evidence="1">
    <location>
        <begin position="6"/>
        <end position="29"/>
    </location>
</feature>
<accession>A0A3B0ZTB9</accession>
<dbReference type="AlphaFoldDB" id="A0A3B0ZTB9"/>
<keyword evidence="1" id="KW-0472">Membrane</keyword>
<keyword evidence="1" id="KW-0812">Transmembrane</keyword>
<keyword evidence="1" id="KW-1133">Transmembrane helix</keyword>
<proteinExistence type="predicted"/>
<evidence type="ECO:0000313" key="2">
    <source>
        <dbReference type="EMBL" id="VAW94951.1"/>
    </source>
</evidence>
<evidence type="ECO:0000256" key="1">
    <source>
        <dbReference type="SAM" id="Phobius"/>
    </source>
</evidence>
<reference evidence="2" key="1">
    <citation type="submission" date="2018-06" db="EMBL/GenBank/DDBJ databases">
        <authorList>
            <person name="Zhirakovskaya E."/>
        </authorList>
    </citation>
    <scope>NUCLEOTIDE SEQUENCE</scope>
</reference>
<gene>
    <name evidence="2" type="ORF">MNBD_GAMMA22-1708</name>
</gene>
<sequence length="44" mass="4983">MDIFLDVLAIAAIAAFILIVVSTPLYLMLKYTVKKDQQNNHLPH</sequence>